<dbReference type="RefSeq" id="WP_174193213.1">
    <property type="nucleotide sequence ID" value="NZ_CP046051.1"/>
</dbReference>
<evidence type="ECO:0000256" key="3">
    <source>
        <dbReference type="ARBA" id="ARBA00022679"/>
    </source>
</evidence>
<dbReference type="PROSITE" id="PS50011">
    <property type="entry name" value="PROTEIN_KINASE_DOM"/>
    <property type="match status" value="1"/>
</dbReference>
<dbReference type="Gene3D" id="3.30.200.20">
    <property type="entry name" value="Phosphorylase Kinase, domain 1"/>
    <property type="match status" value="1"/>
</dbReference>
<dbReference type="InterPro" id="IPR000719">
    <property type="entry name" value="Prot_kinase_dom"/>
</dbReference>
<evidence type="ECO:0000256" key="1">
    <source>
        <dbReference type="ARBA" id="ARBA00012513"/>
    </source>
</evidence>
<feature type="domain" description="Protein kinase" evidence="12">
    <location>
        <begin position="13"/>
        <end position="272"/>
    </location>
</feature>
<keyword evidence="6 9" id="KW-0067">ATP-binding</keyword>
<feature type="region of interest" description="Disordered" evidence="10">
    <location>
        <begin position="655"/>
        <end position="701"/>
    </location>
</feature>
<dbReference type="GO" id="GO:0004674">
    <property type="term" value="F:protein serine/threonine kinase activity"/>
    <property type="evidence" value="ECO:0007669"/>
    <property type="project" value="UniProtKB-KW"/>
</dbReference>
<dbReference type="SMART" id="SM00220">
    <property type="entry name" value="S_TKc"/>
    <property type="match status" value="1"/>
</dbReference>
<evidence type="ECO:0000256" key="2">
    <source>
        <dbReference type="ARBA" id="ARBA00022527"/>
    </source>
</evidence>
<dbReference type="KEGG" id="clf:GJQ69_05575"/>
<evidence type="ECO:0000259" key="13">
    <source>
        <dbReference type="PROSITE" id="PS51178"/>
    </source>
</evidence>
<comment type="catalytic activity">
    <reaction evidence="7">
        <text>L-threonyl-[protein] + ATP = O-phospho-L-threonyl-[protein] + ADP + H(+)</text>
        <dbReference type="Rhea" id="RHEA:46608"/>
        <dbReference type="Rhea" id="RHEA-COMP:11060"/>
        <dbReference type="Rhea" id="RHEA-COMP:11605"/>
        <dbReference type="ChEBI" id="CHEBI:15378"/>
        <dbReference type="ChEBI" id="CHEBI:30013"/>
        <dbReference type="ChEBI" id="CHEBI:30616"/>
        <dbReference type="ChEBI" id="CHEBI:61977"/>
        <dbReference type="ChEBI" id="CHEBI:456216"/>
        <dbReference type="EC" id="2.7.11.1"/>
    </reaction>
</comment>
<evidence type="ECO:0000259" key="12">
    <source>
        <dbReference type="PROSITE" id="PS50011"/>
    </source>
</evidence>
<dbReference type="NCBIfam" id="NF033483">
    <property type="entry name" value="PknB_PASTA_kin"/>
    <property type="match status" value="1"/>
</dbReference>
<dbReference type="PANTHER" id="PTHR43289">
    <property type="entry name" value="MITOGEN-ACTIVATED PROTEIN KINASE KINASE KINASE 20-RELATED"/>
    <property type="match status" value="1"/>
</dbReference>
<keyword evidence="4 9" id="KW-0547">Nucleotide-binding</keyword>
<keyword evidence="5 14" id="KW-0418">Kinase</keyword>
<dbReference type="Gene3D" id="1.10.510.10">
    <property type="entry name" value="Transferase(Phosphotransferase) domain 1"/>
    <property type="match status" value="1"/>
</dbReference>
<protein>
    <recommendedName>
        <fullName evidence="1">non-specific serine/threonine protein kinase</fullName>
        <ecNumber evidence="1">2.7.11.1</ecNumber>
    </recommendedName>
</protein>
<dbReference type="FunFam" id="1.10.510.10:FF:000021">
    <property type="entry name" value="Serine/threonine protein kinase"/>
    <property type="match status" value="1"/>
</dbReference>
<dbReference type="InterPro" id="IPR008271">
    <property type="entry name" value="Ser/Thr_kinase_AS"/>
</dbReference>
<name>A0A859DPJ6_9FIRM</name>
<dbReference type="Proteomes" id="UP000501316">
    <property type="component" value="Chromosome"/>
</dbReference>
<feature type="domain" description="PASTA" evidence="13">
    <location>
        <begin position="429"/>
        <end position="495"/>
    </location>
</feature>
<dbReference type="PANTHER" id="PTHR43289:SF34">
    <property type="entry name" value="SERINE_THREONINE-PROTEIN KINASE YBDM-RELATED"/>
    <property type="match status" value="1"/>
</dbReference>
<feature type="binding site" evidence="9">
    <location>
        <position position="42"/>
    </location>
    <ligand>
        <name>ATP</name>
        <dbReference type="ChEBI" id="CHEBI:30616"/>
    </ligand>
</feature>
<dbReference type="Pfam" id="PF00069">
    <property type="entry name" value="Pkinase"/>
    <property type="match status" value="1"/>
</dbReference>
<reference evidence="14 15" key="1">
    <citation type="submission" date="2019-11" db="EMBL/GenBank/DDBJ databases">
        <authorList>
            <person name="Ren C."/>
            <person name="Wang H."/>
            <person name="Xu Y."/>
        </authorList>
    </citation>
    <scope>NUCLEOTIDE SEQUENCE [LARGE SCALE GENOMIC DNA]</scope>
    <source>
        <strain evidence="14 15">LBM 19010</strain>
    </source>
</reference>
<accession>A0A859DPJ6</accession>
<gene>
    <name evidence="14" type="primary">pknB</name>
    <name evidence="14" type="ORF">GJQ69_05575</name>
</gene>
<dbReference type="SMART" id="SM00740">
    <property type="entry name" value="PASTA"/>
    <property type="match status" value="3"/>
</dbReference>
<dbReference type="GO" id="GO:0005524">
    <property type="term" value="F:ATP binding"/>
    <property type="evidence" value="ECO:0007669"/>
    <property type="project" value="UniProtKB-UniRule"/>
</dbReference>
<evidence type="ECO:0000256" key="10">
    <source>
        <dbReference type="SAM" id="MobiDB-lite"/>
    </source>
</evidence>
<dbReference type="EMBL" id="CP046051">
    <property type="protein sequence ID" value="QKN23997.1"/>
    <property type="molecule type" value="Genomic_DNA"/>
</dbReference>
<evidence type="ECO:0000256" key="5">
    <source>
        <dbReference type="ARBA" id="ARBA00022777"/>
    </source>
</evidence>
<evidence type="ECO:0000256" key="6">
    <source>
        <dbReference type="ARBA" id="ARBA00022840"/>
    </source>
</evidence>
<evidence type="ECO:0000256" key="4">
    <source>
        <dbReference type="ARBA" id="ARBA00022741"/>
    </source>
</evidence>
<feature type="domain" description="PASTA" evidence="13">
    <location>
        <begin position="496"/>
        <end position="562"/>
    </location>
</feature>
<keyword evidence="3" id="KW-0808">Transferase</keyword>
<feature type="domain" description="PASTA" evidence="13">
    <location>
        <begin position="363"/>
        <end position="428"/>
    </location>
</feature>
<dbReference type="SUPFAM" id="SSF54184">
    <property type="entry name" value="Penicillin-binding protein 2x (pbp-2x), c-terminal domain"/>
    <property type="match status" value="1"/>
</dbReference>
<dbReference type="InterPro" id="IPR005543">
    <property type="entry name" value="PASTA_dom"/>
</dbReference>
<dbReference type="PROSITE" id="PS51178">
    <property type="entry name" value="PASTA"/>
    <property type="match status" value="3"/>
</dbReference>
<dbReference type="CDD" id="cd14014">
    <property type="entry name" value="STKc_PknB_like"/>
    <property type="match status" value="1"/>
</dbReference>
<dbReference type="PROSITE" id="PS00108">
    <property type="entry name" value="PROTEIN_KINASE_ST"/>
    <property type="match status" value="1"/>
</dbReference>
<dbReference type="Gene3D" id="3.30.10.20">
    <property type="match status" value="3"/>
</dbReference>
<comment type="catalytic activity">
    <reaction evidence="8">
        <text>L-seryl-[protein] + ATP = O-phospho-L-seryl-[protein] + ADP + H(+)</text>
        <dbReference type="Rhea" id="RHEA:17989"/>
        <dbReference type="Rhea" id="RHEA-COMP:9863"/>
        <dbReference type="Rhea" id="RHEA-COMP:11604"/>
        <dbReference type="ChEBI" id="CHEBI:15378"/>
        <dbReference type="ChEBI" id="CHEBI:29999"/>
        <dbReference type="ChEBI" id="CHEBI:30616"/>
        <dbReference type="ChEBI" id="CHEBI:83421"/>
        <dbReference type="ChEBI" id="CHEBI:456216"/>
        <dbReference type="EC" id="2.7.11.1"/>
    </reaction>
</comment>
<evidence type="ECO:0000313" key="15">
    <source>
        <dbReference type="Proteomes" id="UP000501316"/>
    </source>
</evidence>
<proteinExistence type="predicted"/>
<dbReference type="PROSITE" id="PS00107">
    <property type="entry name" value="PROTEIN_KINASE_ATP"/>
    <property type="match status" value="1"/>
</dbReference>
<sequence length="701" mass="76943">MDKYTGKRLDGRYEIHELVGMGGMALVYRAYDTLDERTVAIKILKDEYLHNAEFIRRFKNESKAIALLSHPNIVKVYDVSFGDQIQYIVEEYIDGTTLKQYLDQQPNVDWHKALHFTMEILQALQHAHERGIVHRDIKPQNIMVLPNGHIKVTDFGIARFARSETRTMTDKAIGSVHYIAPEQARGDLTDEKADIYSVGVMLYEMTTGQLPFEAENAVSVAIMQLQTDPRPPREINPDIPMGLQEITLKAMQKDPMQRYQSAAQMLRDISTFEQDPGVRFHYQYYSNNDKPTHYLDTDTTEINPQHGYNDDFVYTEDGNADNHPDETQTRTKTRSKAPIIATGIIAAFLIVAAILVLSGAMHSQAKIALDNFVGKTLSTVQANNPNNFQFDIKYVTDNSKDAGTITAQDPQNGTMVTPGSKVSLSVVKSVDSAVVPDVSNQTRAAAEQTLKESGLLASFQNHSSDTVDIGNAISTSPAAGSSVEKGKTITVYISTGPGSMTIPDVVGKTLSEAKKTLESAGFHVSAVAHDNTNREAYYVTSISPGAGNTAKKGDTITVNYSSGKNEKEVKVVVQLPTNVSHSVDLSYYLDGIQQGSETVNPASNNTWTGRFTDSSGIKELLVELDGQKYIKYRLNFDTGNWEVTWRGDYQDQQVSSSAVSSSDVSQSNQSSSSSSSNQSSSSTSSSFSSGENSSSSSAVKK</sequence>
<dbReference type="Pfam" id="PF03793">
    <property type="entry name" value="PASTA"/>
    <property type="match status" value="3"/>
</dbReference>
<dbReference type="SUPFAM" id="SSF56112">
    <property type="entry name" value="Protein kinase-like (PK-like)"/>
    <property type="match status" value="1"/>
</dbReference>
<keyword evidence="2" id="KW-0723">Serine/threonine-protein kinase</keyword>
<dbReference type="CDD" id="cd06577">
    <property type="entry name" value="PASTA_pknB"/>
    <property type="match status" value="3"/>
</dbReference>
<dbReference type="AlphaFoldDB" id="A0A859DPJ6"/>
<dbReference type="InterPro" id="IPR011009">
    <property type="entry name" value="Kinase-like_dom_sf"/>
</dbReference>
<evidence type="ECO:0000256" key="8">
    <source>
        <dbReference type="ARBA" id="ARBA00048679"/>
    </source>
</evidence>
<organism evidence="14 15">
    <name type="scientific">Caproicibacterium lactatifermentans</name>
    <dbReference type="NCBI Taxonomy" id="2666138"/>
    <lineage>
        <taxon>Bacteria</taxon>
        <taxon>Bacillati</taxon>
        <taxon>Bacillota</taxon>
        <taxon>Clostridia</taxon>
        <taxon>Eubacteriales</taxon>
        <taxon>Oscillospiraceae</taxon>
        <taxon>Caproicibacterium</taxon>
    </lineage>
</organism>
<keyword evidence="11" id="KW-0812">Transmembrane</keyword>
<evidence type="ECO:0000256" key="11">
    <source>
        <dbReference type="SAM" id="Phobius"/>
    </source>
</evidence>
<evidence type="ECO:0000256" key="7">
    <source>
        <dbReference type="ARBA" id="ARBA00047899"/>
    </source>
</evidence>
<feature type="transmembrane region" description="Helical" evidence="11">
    <location>
        <begin position="339"/>
        <end position="361"/>
    </location>
</feature>
<dbReference type="EC" id="2.7.11.1" evidence="1"/>
<keyword evidence="11" id="KW-1133">Transmembrane helix</keyword>
<evidence type="ECO:0000313" key="14">
    <source>
        <dbReference type="EMBL" id="QKN23997.1"/>
    </source>
</evidence>
<dbReference type="InterPro" id="IPR017441">
    <property type="entry name" value="Protein_kinase_ATP_BS"/>
</dbReference>
<keyword evidence="11" id="KW-0472">Membrane</keyword>
<evidence type="ECO:0000256" key="9">
    <source>
        <dbReference type="PROSITE-ProRule" id="PRU10141"/>
    </source>
</evidence>